<accession>A0AAQ3PDW8</accession>
<dbReference type="EMBL" id="CP144700">
    <property type="protein sequence ID" value="WVZ25720.1"/>
    <property type="molecule type" value="Genomic_DNA"/>
</dbReference>
<dbReference type="InterPro" id="IPR010666">
    <property type="entry name" value="Znf_GRF"/>
</dbReference>
<evidence type="ECO:0000256" key="3">
    <source>
        <dbReference type="ARBA" id="ARBA00022833"/>
    </source>
</evidence>
<dbReference type="Proteomes" id="UP001374535">
    <property type="component" value="Chromosome 1"/>
</dbReference>
<gene>
    <name evidence="6" type="ORF">V8G54_004264</name>
</gene>
<dbReference type="AlphaFoldDB" id="A0AAQ3PDW8"/>
<dbReference type="GO" id="GO:0008270">
    <property type="term" value="F:zinc ion binding"/>
    <property type="evidence" value="ECO:0007669"/>
    <property type="project" value="UniProtKB-KW"/>
</dbReference>
<evidence type="ECO:0000256" key="4">
    <source>
        <dbReference type="PROSITE-ProRule" id="PRU01343"/>
    </source>
</evidence>
<keyword evidence="1" id="KW-0479">Metal-binding</keyword>
<feature type="domain" description="GRF-type" evidence="5">
    <location>
        <begin position="41"/>
        <end position="86"/>
    </location>
</feature>
<reference evidence="6 7" key="1">
    <citation type="journal article" date="2023" name="Life. Sci Alliance">
        <title>Evolutionary insights into 3D genome organization and epigenetic landscape of Vigna mungo.</title>
        <authorList>
            <person name="Junaid A."/>
            <person name="Singh B."/>
            <person name="Bhatia S."/>
        </authorList>
    </citation>
    <scope>NUCLEOTIDE SEQUENCE [LARGE SCALE GENOMIC DNA]</scope>
    <source>
        <strain evidence="6">Urdbean</strain>
    </source>
</reference>
<keyword evidence="3" id="KW-0862">Zinc</keyword>
<sequence>MSMAHSFSSSTCNACGKKHLRSAASSHGDGGWNKKYAQLICHCGEKTVLRTAKSMKKRGKMFWGCPRYKMGSENGGCNFFKWFTDSGLEESVRCELLEPNDERLVKTFENQSVKQIFDVQKVVMSLKVR</sequence>
<evidence type="ECO:0000256" key="2">
    <source>
        <dbReference type="ARBA" id="ARBA00022771"/>
    </source>
</evidence>
<dbReference type="PANTHER" id="PTHR33248">
    <property type="entry name" value="ZINC ION-BINDING PROTEIN"/>
    <property type="match status" value="1"/>
</dbReference>
<evidence type="ECO:0000256" key="1">
    <source>
        <dbReference type="ARBA" id="ARBA00022723"/>
    </source>
</evidence>
<dbReference type="PROSITE" id="PS51999">
    <property type="entry name" value="ZF_GRF"/>
    <property type="match status" value="1"/>
</dbReference>
<organism evidence="6 7">
    <name type="scientific">Vigna mungo</name>
    <name type="common">Black gram</name>
    <name type="synonym">Phaseolus mungo</name>
    <dbReference type="NCBI Taxonomy" id="3915"/>
    <lineage>
        <taxon>Eukaryota</taxon>
        <taxon>Viridiplantae</taxon>
        <taxon>Streptophyta</taxon>
        <taxon>Embryophyta</taxon>
        <taxon>Tracheophyta</taxon>
        <taxon>Spermatophyta</taxon>
        <taxon>Magnoliopsida</taxon>
        <taxon>eudicotyledons</taxon>
        <taxon>Gunneridae</taxon>
        <taxon>Pentapetalae</taxon>
        <taxon>rosids</taxon>
        <taxon>fabids</taxon>
        <taxon>Fabales</taxon>
        <taxon>Fabaceae</taxon>
        <taxon>Papilionoideae</taxon>
        <taxon>50 kb inversion clade</taxon>
        <taxon>NPAAA clade</taxon>
        <taxon>indigoferoid/millettioid clade</taxon>
        <taxon>Phaseoleae</taxon>
        <taxon>Vigna</taxon>
    </lineage>
</organism>
<evidence type="ECO:0000313" key="6">
    <source>
        <dbReference type="EMBL" id="WVZ25720.1"/>
    </source>
</evidence>
<name>A0AAQ3PDW8_VIGMU</name>
<evidence type="ECO:0000259" key="5">
    <source>
        <dbReference type="PROSITE" id="PS51999"/>
    </source>
</evidence>
<dbReference type="Pfam" id="PF06839">
    <property type="entry name" value="Zn_ribbon_GRF"/>
    <property type="match status" value="1"/>
</dbReference>
<evidence type="ECO:0000313" key="7">
    <source>
        <dbReference type="Proteomes" id="UP001374535"/>
    </source>
</evidence>
<keyword evidence="7" id="KW-1185">Reference proteome</keyword>
<proteinExistence type="predicted"/>
<protein>
    <recommendedName>
        <fullName evidence="5">GRF-type domain-containing protein</fullName>
    </recommendedName>
</protein>
<keyword evidence="2 4" id="KW-0863">Zinc-finger</keyword>